<evidence type="ECO:0000256" key="2">
    <source>
        <dbReference type="SAM" id="Phobius"/>
    </source>
</evidence>
<organism evidence="3 4">
    <name type="scientific">Candidatus Nealsonbacteria bacterium CG10_big_fil_rev_8_21_14_0_10_37_25</name>
    <dbReference type="NCBI Taxonomy" id="1974711"/>
    <lineage>
        <taxon>Bacteria</taxon>
        <taxon>Candidatus Nealsoniibacteriota</taxon>
    </lineage>
</organism>
<evidence type="ECO:0000256" key="1">
    <source>
        <dbReference type="SAM" id="Coils"/>
    </source>
</evidence>
<feature type="transmembrane region" description="Helical" evidence="2">
    <location>
        <begin position="242"/>
        <end position="261"/>
    </location>
</feature>
<feature type="non-terminal residue" evidence="3">
    <location>
        <position position="1"/>
    </location>
</feature>
<dbReference type="Proteomes" id="UP000228909">
    <property type="component" value="Unassembled WGS sequence"/>
</dbReference>
<accession>A0A2H0TIV0</accession>
<dbReference type="AlphaFoldDB" id="A0A2H0TIV0"/>
<protein>
    <recommendedName>
        <fullName evidence="5">Bacterial Ig-like domain-containing protein</fullName>
    </recommendedName>
</protein>
<comment type="caution">
    <text evidence="3">The sequence shown here is derived from an EMBL/GenBank/DDBJ whole genome shotgun (WGS) entry which is preliminary data.</text>
</comment>
<dbReference type="EMBL" id="PFCK01000074">
    <property type="protein sequence ID" value="PIR71447.1"/>
    <property type="molecule type" value="Genomic_DNA"/>
</dbReference>
<keyword evidence="2" id="KW-0812">Transmembrane</keyword>
<keyword evidence="2" id="KW-0472">Membrane</keyword>
<keyword evidence="1" id="KW-0175">Coiled coil</keyword>
<name>A0A2H0TIV0_9BACT</name>
<evidence type="ECO:0000313" key="3">
    <source>
        <dbReference type="EMBL" id="PIR71447.1"/>
    </source>
</evidence>
<keyword evidence="2" id="KW-1133">Transmembrane helix</keyword>
<proteinExistence type="predicted"/>
<reference evidence="4" key="1">
    <citation type="submission" date="2017-09" db="EMBL/GenBank/DDBJ databases">
        <title>Depth-based differentiation of microbial function through sediment-hosted aquifers and enrichment of novel symbionts in the deep terrestrial subsurface.</title>
        <authorList>
            <person name="Probst A.J."/>
            <person name="Ladd B."/>
            <person name="Jarett J.K."/>
            <person name="Geller-Mcgrath D.E."/>
            <person name="Sieber C.M.K."/>
            <person name="Emerson J.B."/>
            <person name="Anantharaman K."/>
            <person name="Thomas B.C."/>
            <person name="Malmstrom R."/>
            <person name="Stieglmeier M."/>
            <person name="Klingl A."/>
            <person name="Woyke T."/>
            <person name="Ryan C.M."/>
            <person name="Banfield J.F."/>
        </authorList>
    </citation>
    <scope>NUCLEOTIDE SEQUENCE [LARGE SCALE GENOMIC DNA]</scope>
</reference>
<evidence type="ECO:0000313" key="4">
    <source>
        <dbReference type="Proteomes" id="UP000228909"/>
    </source>
</evidence>
<gene>
    <name evidence="3" type="ORF">COU43_02625</name>
</gene>
<sequence>TANDPWGTNAFSFSREGIYSIFPPEKLPPEVPTPEVPIIDTEPPHSFEITVDNEGDSTNPQPLLYFETEDELSGMSYYEVRVKEEIFRLEKGETMPYRLPKLEPGAYDISVKAFDRAGNFNESGVEVKIESISIPQITICPPVLNPLEELFYAEGIALPNSKVIVFFEKEEKLIKEWDVNSDGEGNWFLVKEVLVKSGIYKISVKTEDERGTISYPSEPCFVKVILGAIAIGPWIMSYKTLIWVFVVILILILALIFYLIWRSRRTRKLIEKETQDLKQKFYKEYNEFRAAIERELEALRKAKTKRELSEEEKEREKNLLKELSDVKEVFTRELKDIEEIK</sequence>
<evidence type="ECO:0008006" key="5">
    <source>
        <dbReference type="Google" id="ProtNLM"/>
    </source>
</evidence>
<feature type="coiled-coil region" evidence="1">
    <location>
        <begin position="282"/>
        <end position="340"/>
    </location>
</feature>